<keyword evidence="1" id="KW-0472">Membrane</keyword>
<gene>
    <name evidence="2" type="ORF">HPB51_007278</name>
</gene>
<evidence type="ECO:0000256" key="1">
    <source>
        <dbReference type="SAM" id="Phobius"/>
    </source>
</evidence>
<proteinExistence type="predicted"/>
<keyword evidence="1" id="KW-0812">Transmembrane</keyword>
<reference evidence="2" key="1">
    <citation type="journal article" date="2020" name="Cell">
        <title>Large-Scale Comparative Analyses of Tick Genomes Elucidate Their Genetic Diversity and Vector Capacities.</title>
        <authorList>
            <consortium name="Tick Genome and Microbiome Consortium (TIGMIC)"/>
            <person name="Jia N."/>
            <person name="Wang J."/>
            <person name="Shi W."/>
            <person name="Du L."/>
            <person name="Sun Y."/>
            <person name="Zhan W."/>
            <person name="Jiang J.F."/>
            <person name="Wang Q."/>
            <person name="Zhang B."/>
            <person name="Ji P."/>
            <person name="Bell-Sakyi L."/>
            <person name="Cui X.M."/>
            <person name="Yuan T.T."/>
            <person name="Jiang B.G."/>
            <person name="Yang W.F."/>
            <person name="Lam T.T."/>
            <person name="Chang Q.C."/>
            <person name="Ding S.J."/>
            <person name="Wang X.J."/>
            <person name="Zhu J.G."/>
            <person name="Ruan X.D."/>
            <person name="Zhao L."/>
            <person name="Wei J.T."/>
            <person name="Ye R.Z."/>
            <person name="Que T.C."/>
            <person name="Du C.H."/>
            <person name="Zhou Y.H."/>
            <person name="Cheng J.X."/>
            <person name="Dai P.F."/>
            <person name="Guo W.B."/>
            <person name="Han X.H."/>
            <person name="Huang E.J."/>
            <person name="Li L.F."/>
            <person name="Wei W."/>
            <person name="Gao Y.C."/>
            <person name="Liu J.Z."/>
            <person name="Shao H.Z."/>
            <person name="Wang X."/>
            <person name="Wang C.C."/>
            <person name="Yang T.C."/>
            <person name="Huo Q.B."/>
            <person name="Li W."/>
            <person name="Chen H.Y."/>
            <person name="Chen S.E."/>
            <person name="Zhou L.G."/>
            <person name="Ni X.B."/>
            <person name="Tian J.H."/>
            <person name="Sheng Y."/>
            <person name="Liu T."/>
            <person name="Pan Y.S."/>
            <person name="Xia L.Y."/>
            <person name="Li J."/>
            <person name="Zhao F."/>
            <person name="Cao W.C."/>
        </authorList>
    </citation>
    <scope>NUCLEOTIDE SEQUENCE</scope>
    <source>
        <strain evidence="2">Rmic-2018</strain>
    </source>
</reference>
<protein>
    <submittedName>
        <fullName evidence="2">Uncharacterized protein</fullName>
    </submittedName>
</protein>
<dbReference type="Proteomes" id="UP000821866">
    <property type="component" value="Chromosome 1"/>
</dbReference>
<evidence type="ECO:0000313" key="3">
    <source>
        <dbReference type="Proteomes" id="UP000821866"/>
    </source>
</evidence>
<reference evidence="2" key="2">
    <citation type="submission" date="2021-09" db="EMBL/GenBank/DDBJ databases">
        <authorList>
            <person name="Jia N."/>
            <person name="Wang J."/>
            <person name="Shi W."/>
            <person name="Du L."/>
            <person name="Sun Y."/>
            <person name="Zhan W."/>
            <person name="Jiang J."/>
            <person name="Wang Q."/>
            <person name="Zhang B."/>
            <person name="Ji P."/>
            <person name="Sakyi L.B."/>
            <person name="Cui X."/>
            <person name="Yuan T."/>
            <person name="Jiang B."/>
            <person name="Yang W."/>
            <person name="Lam T.T.-Y."/>
            <person name="Chang Q."/>
            <person name="Ding S."/>
            <person name="Wang X."/>
            <person name="Zhu J."/>
            <person name="Ruan X."/>
            <person name="Zhao L."/>
            <person name="Wei J."/>
            <person name="Que T."/>
            <person name="Du C."/>
            <person name="Cheng J."/>
            <person name="Dai P."/>
            <person name="Han X."/>
            <person name="Huang E."/>
            <person name="Gao Y."/>
            <person name="Liu J."/>
            <person name="Shao H."/>
            <person name="Ye R."/>
            <person name="Li L."/>
            <person name="Wei W."/>
            <person name="Wang X."/>
            <person name="Wang C."/>
            <person name="Huo Q."/>
            <person name="Li W."/>
            <person name="Guo W."/>
            <person name="Chen H."/>
            <person name="Chen S."/>
            <person name="Zhou L."/>
            <person name="Zhou L."/>
            <person name="Ni X."/>
            <person name="Tian J."/>
            <person name="Zhou Y."/>
            <person name="Sheng Y."/>
            <person name="Liu T."/>
            <person name="Pan Y."/>
            <person name="Xia L."/>
            <person name="Li J."/>
            <person name="Zhao F."/>
            <person name="Cao W."/>
        </authorList>
    </citation>
    <scope>NUCLEOTIDE SEQUENCE</scope>
    <source>
        <strain evidence="2">Rmic-2018</strain>
        <tissue evidence="2">Larvae</tissue>
    </source>
</reference>
<keyword evidence="3" id="KW-1185">Reference proteome</keyword>
<comment type="caution">
    <text evidence="2">The sequence shown here is derived from an EMBL/GenBank/DDBJ whole genome shotgun (WGS) entry which is preliminary data.</text>
</comment>
<dbReference type="AlphaFoldDB" id="A0A9J6EYQ1"/>
<organism evidence="2 3">
    <name type="scientific">Rhipicephalus microplus</name>
    <name type="common">Cattle tick</name>
    <name type="synonym">Boophilus microplus</name>
    <dbReference type="NCBI Taxonomy" id="6941"/>
    <lineage>
        <taxon>Eukaryota</taxon>
        <taxon>Metazoa</taxon>
        <taxon>Ecdysozoa</taxon>
        <taxon>Arthropoda</taxon>
        <taxon>Chelicerata</taxon>
        <taxon>Arachnida</taxon>
        <taxon>Acari</taxon>
        <taxon>Parasitiformes</taxon>
        <taxon>Ixodida</taxon>
        <taxon>Ixodoidea</taxon>
        <taxon>Ixodidae</taxon>
        <taxon>Rhipicephalinae</taxon>
        <taxon>Rhipicephalus</taxon>
        <taxon>Boophilus</taxon>
    </lineage>
</organism>
<name>A0A9J6EYQ1_RHIMP</name>
<accession>A0A9J6EYQ1</accession>
<feature type="transmembrane region" description="Helical" evidence="1">
    <location>
        <begin position="22"/>
        <end position="43"/>
    </location>
</feature>
<sequence>MIPLRPSSSYESRHVNLWETEMYFIIHPAMLGVVLLLASAIIWNSGMALAPGELQPPKAAAPPHWLSEVGDSLKQRFMPKRAERRDEHAAYVLGAYADVRVTPPVVRFLVAANGEEKRRHFPPFECRFAFNNSARGRQLRTGTGLESPVTVRSLGTGLDYLSALQRKYEETTSTKDKLHVRLDVAQDDDEAVTSCVYELVTTPFEYALAVTPRDFVVPRRHGTLKEFLQHNQQHTGAMTFLRYTFVGPRPMAGINESSLISQSKVLRSAHAEPPGVTSRALVRVADVVQMNARGGFSLMASASARVMDPRHASVCSYVEDSEVEPDERLAYDDHVLRYGDLMRRSLAWQLHTERLGV</sequence>
<dbReference type="EMBL" id="JABSTU010000001">
    <property type="protein sequence ID" value="KAH8039425.1"/>
    <property type="molecule type" value="Genomic_DNA"/>
</dbReference>
<evidence type="ECO:0000313" key="2">
    <source>
        <dbReference type="EMBL" id="KAH8039425.1"/>
    </source>
</evidence>
<keyword evidence="1" id="KW-1133">Transmembrane helix</keyword>